<dbReference type="Proteomes" id="UP000460435">
    <property type="component" value="Unassembled WGS sequence"/>
</dbReference>
<feature type="compositionally biased region" description="Basic and acidic residues" evidence="1">
    <location>
        <begin position="76"/>
        <end position="86"/>
    </location>
</feature>
<protein>
    <submittedName>
        <fullName evidence="2">SDR family oxidoreductase</fullName>
    </submittedName>
</protein>
<evidence type="ECO:0000313" key="3">
    <source>
        <dbReference type="Proteomes" id="UP000460435"/>
    </source>
</evidence>
<dbReference type="SUPFAM" id="SSF51735">
    <property type="entry name" value="NAD(P)-binding Rossmann-fold domains"/>
    <property type="match status" value="1"/>
</dbReference>
<reference evidence="2 3" key="1">
    <citation type="submission" date="2019-11" db="EMBL/GenBank/DDBJ databases">
        <authorList>
            <person name="Li X.-J."/>
            <person name="Feng X.-M."/>
        </authorList>
    </citation>
    <scope>NUCLEOTIDE SEQUENCE [LARGE SCALE GENOMIC DNA]</scope>
    <source>
        <strain evidence="2 3">XMNu-373</strain>
    </source>
</reference>
<sequence length="86" mass="9314">MLEKIPMRRLGQPEEVAALIACLASDRCSFSTAAVYDVSGAARLTSSKRGGPRCLSHDHQDLCDARLRHRRAHGGPRAEGRRTTGG</sequence>
<comment type="caution">
    <text evidence="2">The sequence shown here is derived from an EMBL/GenBank/DDBJ whole genome shotgun (WGS) entry which is preliminary data.</text>
</comment>
<gene>
    <name evidence="2" type="ORF">F7O44_28875</name>
</gene>
<name>A0A7K3MD20_9ACTN</name>
<accession>A0A7K3MD20</accession>
<organism evidence="2 3">
    <name type="scientific">Phytoactinopolyspora mesophila</name>
    <dbReference type="NCBI Taxonomy" id="2650750"/>
    <lineage>
        <taxon>Bacteria</taxon>
        <taxon>Bacillati</taxon>
        <taxon>Actinomycetota</taxon>
        <taxon>Actinomycetes</taxon>
        <taxon>Jiangellales</taxon>
        <taxon>Jiangellaceae</taxon>
        <taxon>Phytoactinopolyspora</taxon>
    </lineage>
</organism>
<evidence type="ECO:0000256" key="1">
    <source>
        <dbReference type="SAM" id="MobiDB-lite"/>
    </source>
</evidence>
<evidence type="ECO:0000313" key="2">
    <source>
        <dbReference type="EMBL" id="NDL61090.1"/>
    </source>
</evidence>
<dbReference type="AlphaFoldDB" id="A0A7K3MD20"/>
<feature type="region of interest" description="Disordered" evidence="1">
    <location>
        <begin position="67"/>
        <end position="86"/>
    </location>
</feature>
<dbReference type="EMBL" id="WLZY01000018">
    <property type="protein sequence ID" value="NDL61090.1"/>
    <property type="molecule type" value="Genomic_DNA"/>
</dbReference>
<proteinExistence type="predicted"/>
<dbReference type="InterPro" id="IPR036291">
    <property type="entry name" value="NAD(P)-bd_dom_sf"/>
</dbReference>
<dbReference type="Gene3D" id="3.40.50.720">
    <property type="entry name" value="NAD(P)-binding Rossmann-like Domain"/>
    <property type="match status" value="1"/>
</dbReference>
<keyword evidence="3" id="KW-1185">Reference proteome</keyword>